<comment type="caution">
    <text evidence="1">The sequence shown here is derived from an EMBL/GenBank/DDBJ whole genome shotgun (WGS) entry which is preliminary data.</text>
</comment>
<dbReference type="Proteomes" id="UP000017559">
    <property type="component" value="Unassembled WGS sequence"/>
</dbReference>
<dbReference type="AlphaFoldDB" id="V2WUD2"/>
<evidence type="ECO:0000313" key="1">
    <source>
        <dbReference type="EMBL" id="ESK84131.1"/>
    </source>
</evidence>
<proteinExistence type="predicted"/>
<evidence type="ECO:0000313" key="2">
    <source>
        <dbReference type="Proteomes" id="UP000017559"/>
    </source>
</evidence>
<accession>V2WUD2</accession>
<sequence>MAPTVLCNNYHHTFSTQEPYPRPADGITLSDVEVALQLTTIHEEQAEVNRYNLEIARLQPGDAGAGKLETERDKLLMRISERRNSAPAMRRTPVELWDIIFDHAVASWSNDLQLPSDYSLSVHFDHGPWKLDGSHITSRSGEVRVLAPPLILSQVCSHWRKLAHSMPRLWSSISMDIYGLRADIRPLLKVFFNNSAGHPLSVRIIDSEWQAMDYSSPQLEPTINAGYDPKKAGLDAFLSLMREMHRCAELRLDVDSDVVVGSQPRDQPYPTFPILRSFITTVTAYREPKLQWFWSAVRQAPQLRHAAVDYHDHIPPIPFERLTSLKIHITTSLRPFVALMPTCDSLETLHVQLFRTELLEPAQDQQEAAPPIMVTSLRNLTVLAYNTHDLQLFFSSITLPSLTTLCVSWIKPETMPIRPLSERPWQCIHDTLRRSACSLKCLSLKLSTSIFVDTSQALCRIFEHSLKLTTFTLMLYESYEPPLLHFPSFSSRTEELSSLCASKSRKDQNCGEYAVVRRIEIQKAAGNAWGNRRVTASRARNL</sequence>
<dbReference type="KEGG" id="mrr:Moror_11085"/>
<gene>
    <name evidence="1" type="ORF">Moror_11085</name>
</gene>
<reference evidence="1 2" key="1">
    <citation type="journal article" date="2014" name="BMC Genomics">
        <title>Genome and secretome analysis of the hemibiotrophic fungal pathogen, Moniliophthora roreri, which causes frosty pod rot disease of cacao: mechanisms of the biotrophic and necrotrophic phases.</title>
        <authorList>
            <person name="Meinhardt L.W."/>
            <person name="Costa G.G.L."/>
            <person name="Thomazella D.P.T."/>
            <person name="Teixeira P.J.P.L."/>
            <person name="Carazzolle M.F."/>
            <person name="Schuster S.C."/>
            <person name="Carlson J.E."/>
            <person name="Guiltinan M.J."/>
            <person name="Mieczkowski P."/>
            <person name="Farmer A."/>
            <person name="Ramaraj T."/>
            <person name="Crozier J."/>
            <person name="Davis R.E."/>
            <person name="Shao J."/>
            <person name="Melnick R.L."/>
            <person name="Pereira G.A.G."/>
            <person name="Bailey B.A."/>
        </authorList>
    </citation>
    <scope>NUCLEOTIDE SEQUENCE [LARGE SCALE GENOMIC DNA]</scope>
    <source>
        <strain evidence="1 2">MCA 2997</strain>
    </source>
</reference>
<dbReference type="EMBL" id="AWSO01001367">
    <property type="protein sequence ID" value="ESK84131.1"/>
    <property type="molecule type" value="Genomic_DNA"/>
</dbReference>
<dbReference type="InterPro" id="IPR036047">
    <property type="entry name" value="F-box-like_dom_sf"/>
</dbReference>
<organism evidence="1 2">
    <name type="scientific">Moniliophthora roreri (strain MCA 2997)</name>
    <name type="common">Cocoa frosty pod rot fungus</name>
    <name type="synonym">Crinipellis roreri</name>
    <dbReference type="NCBI Taxonomy" id="1381753"/>
    <lineage>
        <taxon>Eukaryota</taxon>
        <taxon>Fungi</taxon>
        <taxon>Dikarya</taxon>
        <taxon>Basidiomycota</taxon>
        <taxon>Agaricomycotina</taxon>
        <taxon>Agaricomycetes</taxon>
        <taxon>Agaricomycetidae</taxon>
        <taxon>Agaricales</taxon>
        <taxon>Marasmiineae</taxon>
        <taxon>Marasmiaceae</taxon>
        <taxon>Moniliophthora</taxon>
    </lineage>
</organism>
<dbReference type="HOGENOM" id="CLU_018544_8_0_1"/>
<keyword evidence="2" id="KW-1185">Reference proteome</keyword>
<dbReference type="SUPFAM" id="SSF81383">
    <property type="entry name" value="F-box domain"/>
    <property type="match status" value="1"/>
</dbReference>
<protein>
    <recommendedName>
        <fullName evidence="3">F-box domain-containing protein</fullName>
    </recommendedName>
</protein>
<evidence type="ECO:0008006" key="3">
    <source>
        <dbReference type="Google" id="ProtNLM"/>
    </source>
</evidence>
<name>V2WUD2_MONRO</name>
<dbReference type="OrthoDB" id="3217549at2759"/>
<feature type="non-terminal residue" evidence="1">
    <location>
        <position position="542"/>
    </location>
</feature>